<name>A0A6C0KEL3_9ZZZZ</name>
<evidence type="ECO:0000313" key="1">
    <source>
        <dbReference type="EMBL" id="QHU15783.1"/>
    </source>
</evidence>
<accession>A0A6C0KEL3</accession>
<dbReference type="EMBL" id="MN740868">
    <property type="protein sequence ID" value="QHU15783.1"/>
    <property type="molecule type" value="Genomic_DNA"/>
</dbReference>
<reference evidence="1" key="1">
    <citation type="journal article" date="2020" name="Nature">
        <title>Giant virus diversity and host interactions through global metagenomics.</title>
        <authorList>
            <person name="Schulz F."/>
            <person name="Roux S."/>
            <person name="Paez-Espino D."/>
            <person name="Jungbluth S."/>
            <person name="Walsh D.A."/>
            <person name="Denef V.J."/>
            <person name="McMahon K.D."/>
            <person name="Konstantinidis K.T."/>
            <person name="Eloe-Fadrosh E.A."/>
            <person name="Kyrpides N.C."/>
            <person name="Woyke T."/>
        </authorList>
    </citation>
    <scope>NUCLEOTIDE SEQUENCE</scope>
    <source>
        <strain evidence="1">GVMAG-S-3300010158-109</strain>
    </source>
</reference>
<sequence length="106" mass="12457">MIDVLLILVFYSLIITLFEAKNQQIVRILESHLEYMKDINLRLLPKRDCDCEEACEDEQDVEDLDDDNECVASDTEEEENCSTCNKNDDECTCVNRYKELRTKKVQ</sequence>
<protein>
    <submittedName>
        <fullName evidence="1">Uncharacterized protein</fullName>
    </submittedName>
</protein>
<dbReference type="AlphaFoldDB" id="A0A6C0KEL3"/>
<proteinExistence type="predicted"/>
<organism evidence="1">
    <name type="scientific">viral metagenome</name>
    <dbReference type="NCBI Taxonomy" id="1070528"/>
    <lineage>
        <taxon>unclassified sequences</taxon>
        <taxon>metagenomes</taxon>
        <taxon>organismal metagenomes</taxon>
    </lineage>
</organism>